<sequence length="201" mass="23027">MLKLYVFNCEYSVGHCDCISRRCNGTFGYSGDRTERDDKSPQIAKLSDKKDSGSHGDEKKDIGMKMWRSLEITSKQICKVDDMIFSPTATEDQKTSPATIPQILVWCPQAYLELPRIHFTLNLEMSLAQINVPRTDLSCSGKTSVIYHLGLNTQIDFEMLMADSNVKPVLRRCTDIPYCWSKNHQTEEKMWIPSLNVDYED</sequence>
<name>A0A8K1LIL3_9PASS</name>
<evidence type="ECO:0000313" key="3">
    <source>
        <dbReference type="Proteomes" id="UP000796761"/>
    </source>
</evidence>
<dbReference type="AlphaFoldDB" id="A0A8K1LIL3"/>
<keyword evidence="3" id="KW-1185">Reference proteome</keyword>
<dbReference type="EMBL" id="SWJQ01000373">
    <property type="protein sequence ID" value="TRZ15319.1"/>
    <property type="molecule type" value="Genomic_DNA"/>
</dbReference>
<reference evidence="2" key="1">
    <citation type="submission" date="2019-04" db="EMBL/GenBank/DDBJ databases">
        <title>Genome assembly of Zosterops borbonicus 15179.</title>
        <authorList>
            <person name="Leroy T."/>
            <person name="Anselmetti Y."/>
            <person name="Tilak M.-K."/>
            <person name="Nabholz B."/>
        </authorList>
    </citation>
    <scope>NUCLEOTIDE SEQUENCE</scope>
    <source>
        <strain evidence="2">HGM_15179</strain>
        <tissue evidence="2">Muscle</tissue>
    </source>
</reference>
<feature type="compositionally biased region" description="Basic and acidic residues" evidence="1">
    <location>
        <begin position="32"/>
        <end position="60"/>
    </location>
</feature>
<feature type="region of interest" description="Disordered" evidence="1">
    <location>
        <begin position="30"/>
        <end position="60"/>
    </location>
</feature>
<evidence type="ECO:0000256" key="1">
    <source>
        <dbReference type="SAM" id="MobiDB-lite"/>
    </source>
</evidence>
<organism evidence="2 3">
    <name type="scientific">Zosterops borbonicus</name>
    <dbReference type="NCBI Taxonomy" id="364589"/>
    <lineage>
        <taxon>Eukaryota</taxon>
        <taxon>Metazoa</taxon>
        <taxon>Chordata</taxon>
        <taxon>Craniata</taxon>
        <taxon>Vertebrata</taxon>
        <taxon>Euteleostomi</taxon>
        <taxon>Archelosauria</taxon>
        <taxon>Archosauria</taxon>
        <taxon>Dinosauria</taxon>
        <taxon>Saurischia</taxon>
        <taxon>Theropoda</taxon>
        <taxon>Coelurosauria</taxon>
        <taxon>Aves</taxon>
        <taxon>Neognathae</taxon>
        <taxon>Neoaves</taxon>
        <taxon>Telluraves</taxon>
        <taxon>Australaves</taxon>
        <taxon>Passeriformes</taxon>
        <taxon>Sylvioidea</taxon>
        <taxon>Zosteropidae</taxon>
        <taxon>Zosterops</taxon>
    </lineage>
</organism>
<evidence type="ECO:0000313" key="2">
    <source>
        <dbReference type="EMBL" id="TRZ15319.1"/>
    </source>
</evidence>
<protein>
    <submittedName>
        <fullName evidence="2">Uncharacterized protein</fullName>
    </submittedName>
</protein>
<dbReference type="Proteomes" id="UP000796761">
    <property type="component" value="Unassembled WGS sequence"/>
</dbReference>
<proteinExistence type="predicted"/>
<accession>A0A8K1LIL3</accession>
<gene>
    <name evidence="2" type="ORF">HGM15179_011791</name>
</gene>
<comment type="caution">
    <text evidence="2">The sequence shown here is derived from an EMBL/GenBank/DDBJ whole genome shotgun (WGS) entry which is preliminary data.</text>
</comment>